<keyword evidence="3" id="KW-0032">Aminotransferase</keyword>
<feature type="domain" description="Aminotransferase class V" evidence="2">
    <location>
        <begin position="54"/>
        <end position="358"/>
    </location>
</feature>
<reference evidence="4" key="1">
    <citation type="journal article" date="2019" name="Int. J. Syst. Evol. Microbiol.">
        <title>The Global Catalogue of Microorganisms (GCM) 10K type strain sequencing project: providing services to taxonomists for standard genome sequencing and annotation.</title>
        <authorList>
            <consortium name="The Broad Institute Genomics Platform"/>
            <consortium name="The Broad Institute Genome Sequencing Center for Infectious Disease"/>
            <person name="Wu L."/>
            <person name="Ma J."/>
        </authorList>
    </citation>
    <scope>NUCLEOTIDE SEQUENCE [LARGE SCALE GENOMIC DNA]</scope>
    <source>
        <strain evidence="4">DT28</strain>
    </source>
</reference>
<organism evidence="3 4">
    <name type="scientific">Rheinheimera marina</name>
    <dbReference type="NCBI Taxonomy" id="1774958"/>
    <lineage>
        <taxon>Bacteria</taxon>
        <taxon>Pseudomonadati</taxon>
        <taxon>Pseudomonadota</taxon>
        <taxon>Gammaproteobacteria</taxon>
        <taxon>Chromatiales</taxon>
        <taxon>Chromatiaceae</taxon>
        <taxon>Rheinheimera</taxon>
    </lineage>
</organism>
<dbReference type="InterPro" id="IPR015424">
    <property type="entry name" value="PyrdxlP-dep_Trfase"/>
</dbReference>
<gene>
    <name evidence="3" type="ORF">ACFO3I_10635</name>
</gene>
<keyword evidence="3" id="KW-0808">Transferase</keyword>
<protein>
    <submittedName>
        <fullName evidence="3">Aminotransferase class V-fold PLP-dependent enzyme</fullName>
    </submittedName>
</protein>
<dbReference type="InterPro" id="IPR000192">
    <property type="entry name" value="Aminotrans_V_dom"/>
</dbReference>
<evidence type="ECO:0000256" key="1">
    <source>
        <dbReference type="ARBA" id="ARBA00022898"/>
    </source>
</evidence>
<keyword evidence="1" id="KW-0663">Pyridoxal phosphate</keyword>
<dbReference type="Gene3D" id="3.40.640.10">
    <property type="entry name" value="Type I PLP-dependent aspartate aminotransferase-like (Major domain)"/>
    <property type="match status" value="1"/>
</dbReference>
<name>A0ABV9JMI4_9GAMM</name>
<dbReference type="EMBL" id="JBHSGB010000010">
    <property type="protein sequence ID" value="MFC4655467.1"/>
    <property type="molecule type" value="Genomic_DNA"/>
</dbReference>
<dbReference type="GO" id="GO:0008483">
    <property type="term" value="F:transaminase activity"/>
    <property type="evidence" value="ECO:0007669"/>
    <property type="project" value="UniProtKB-KW"/>
</dbReference>
<comment type="caution">
    <text evidence="3">The sequence shown here is derived from an EMBL/GenBank/DDBJ whole genome shotgun (WGS) entry which is preliminary data.</text>
</comment>
<dbReference type="Gene3D" id="3.90.1150.10">
    <property type="entry name" value="Aspartate Aminotransferase, domain 1"/>
    <property type="match status" value="1"/>
</dbReference>
<evidence type="ECO:0000313" key="3">
    <source>
        <dbReference type="EMBL" id="MFC4655467.1"/>
    </source>
</evidence>
<dbReference type="InterPro" id="IPR015422">
    <property type="entry name" value="PyrdxlP-dep_Trfase_small"/>
</dbReference>
<dbReference type="Pfam" id="PF00266">
    <property type="entry name" value="Aminotran_5"/>
    <property type="match status" value="1"/>
</dbReference>
<evidence type="ECO:0000259" key="2">
    <source>
        <dbReference type="Pfam" id="PF00266"/>
    </source>
</evidence>
<sequence>MYQHLYQGFLQANPGVQHFACHSHHYWPDVTRDAMLAYWDDSARLVDDKWELVFGEKMPAVQRHIARILRLPEPGQIVFAPNTHEFVMRLLSCFQPGQPLRVVTTDSEFHSFTRQINRLNEYAEVELVRVPSEPFASLPERLCAAVAAANTDLVFFSQVFFNSGVGIADLTGLVQRLDQLTDAMIVVDGYHGFMAIPTDLSAIAERIFYLAGSYKYAQGGEGGCFMAVPAGCLLRPYYTGWFAEFGELSQAKAGEVQYASNGQRFAGATMDCSALYRVLSVFELFQREGLTVEVTQAYIRQLQQKFLQQLEQLQHPLLNRQHLLAPDGQVQGQFLTFRFAADKVAALADALKQRGIHTDYRGDRLRFGFALYQRPEQLDLSCLAELRHV</sequence>
<accession>A0ABV9JMI4</accession>
<keyword evidence="4" id="KW-1185">Reference proteome</keyword>
<dbReference type="SUPFAM" id="SSF53383">
    <property type="entry name" value="PLP-dependent transferases"/>
    <property type="match status" value="1"/>
</dbReference>
<dbReference type="InterPro" id="IPR015421">
    <property type="entry name" value="PyrdxlP-dep_Trfase_major"/>
</dbReference>
<dbReference type="Proteomes" id="UP001595962">
    <property type="component" value="Unassembled WGS sequence"/>
</dbReference>
<proteinExistence type="predicted"/>
<dbReference type="RefSeq" id="WP_377333966.1">
    <property type="nucleotide sequence ID" value="NZ_JBHSGB010000010.1"/>
</dbReference>
<evidence type="ECO:0000313" key="4">
    <source>
        <dbReference type="Proteomes" id="UP001595962"/>
    </source>
</evidence>